<evidence type="ECO:0000313" key="2">
    <source>
        <dbReference type="Proteomes" id="UP000615446"/>
    </source>
</evidence>
<evidence type="ECO:0000313" key="1">
    <source>
        <dbReference type="EMBL" id="GES80109.1"/>
    </source>
</evidence>
<organism evidence="1 2">
    <name type="scientific">Rhizophagus clarus</name>
    <dbReference type="NCBI Taxonomy" id="94130"/>
    <lineage>
        <taxon>Eukaryota</taxon>
        <taxon>Fungi</taxon>
        <taxon>Fungi incertae sedis</taxon>
        <taxon>Mucoromycota</taxon>
        <taxon>Glomeromycotina</taxon>
        <taxon>Glomeromycetes</taxon>
        <taxon>Glomerales</taxon>
        <taxon>Glomeraceae</taxon>
        <taxon>Rhizophagus</taxon>
    </lineage>
</organism>
<dbReference type="AlphaFoldDB" id="A0A8H3L3T2"/>
<gene>
    <name evidence="1" type="ORF">RCL2_000740500</name>
</gene>
<name>A0A8H3L3T2_9GLOM</name>
<reference evidence="1" key="1">
    <citation type="submission" date="2019-10" db="EMBL/GenBank/DDBJ databases">
        <title>Conservation and host-specific expression of non-tandemly repeated heterogenous ribosome RNA gene in arbuscular mycorrhizal fungi.</title>
        <authorList>
            <person name="Maeda T."/>
            <person name="Kobayashi Y."/>
            <person name="Nakagawa T."/>
            <person name="Ezawa T."/>
            <person name="Yamaguchi K."/>
            <person name="Bino T."/>
            <person name="Nishimoto Y."/>
            <person name="Shigenobu S."/>
            <person name="Kawaguchi M."/>
        </authorList>
    </citation>
    <scope>NUCLEOTIDE SEQUENCE</scope>
    <source>
        <strain evidence="1">HR1</strain>
    </source>
</reference>
<dbReference type="OrthoDB" id="10003658at2759"/>
<dbReference type="EMBL" id="BLAL01000047">
    <property type="protein sequence ID" value="GES80109.1"/>
    <property type="molecule type" value="Genomic_DNA"/>
</dbReference>
<sequence length="163" mass="19431">MDSVLKSIVQPWALESNWKSFQEETSLLRGMSLSLPTTLYIYYHENYLGNLYWIWRRIEEVSDYAKTLETQAILKVYNEIPEYSTRQMRKNITNKYSLFTMFSPSIIYPDIICDLRVNNGFKGTKFDNFWDAVQEYFSDVFPAVHERCTTKILVRIDSQQPFF</sequence>
<accession>A0A8H3L3T2</accession>
<comment type="caution">
    <text evidence="1">The sequence shown here is derived from an EMBL/GenBank/DDBJ whole genome shotgun (WGS) entry which is preliminary data.</text>
</comment>
<protein>
    <submittedName>
        <fullName evidence="1">Uncharacterized protein</fullName>
    </submittedName>
</protein>
<dbReference type="Proteomes" id="UP000615446">
    <property type="component" value="Unassembled WGS sequence"/>
</dbReference>
<proteinExistence type="predicted"/>